<dbReference type="RefSeq" id="WP_106266972.1">
    <property type="nucleotide sequence ID" value="NZ_PVTQ01000013.1"/>
</dbReference>
<evidence type="ECO:0000256" key="1">
    <source>
        <dbReference type="ARBA" id="ARBA00004141"/>
    </source>
</evidence>
<keyword evidence="4 7" id="KW-0812">Transmembrane</keyword>
<evidence type="ECO:0000256" key="2">
    <source>
        <dbReference type="ARBA" id="ARBA00022676"/>
    </source>
</evidence>
<dbReference type="Pfam" id="PF13641">
    <property type="entry name" value="Glyco_tranf_2_3"/>
    <property type="match status" value="1"/>
</dbReference>
<proteinExistence type="predicted"/>
<keyword evidence="2" id="KW-0328">Glycosyltransferase</keyword>
<comment type="subcellular location">
    <subcellularLocation>
        <location evidence="1">Membrane</location>
        <topology evidence="1">Multi-pass membrane protein</topology>
    </subcellularLocation>
</comment>
<dbReference type="Gene3D" id="3.90.550.10">
    <property type="entry name" value="Spore Coat Polysaccharide Biosynthesis Protein SpsA, Chain A"/>
    <property type="match status" value="1"/>
</dbReference>
<feature type="transmembrane region" description="Helical" evidence="7">
    <location>
        <begin position="418"/>
        <end position="438"/>
    </location>
</feature>
<keyword evidence="5 7" id="KW-1133">Transmembrane helix</keyword>
<dbReference type="GO" id="GO:0035438">
    <property type="term" value="F:cyclic-di-GMP binding"/>
    <property type="evidence" value="ECO:0007669"/>
    <property type="project" value="InterPro"/>
</dbReference>
<organism evidence="8 9">
    <name type="scientific">Donghicola tyrosinivorans</name>
    <dbReference type="NCBI Taxonomy" id="1652492"/>
    <lineage>
        <taxon>Bacteria</taxon>
        <taxon>Pseudomonadati</taxon>
        <taxon>Pseudomonadota</taxon>
        <taxon>Alphaproteobacteria</taxon>
        <taxon>Rhodobacterales</taxon>
        <taxon>Roseobacteraceae</taxon>
        <taxon>Donghicola</taxon>
    </lineage>
</organism>
<sequence length="665" mass="74554">MDDFLFLGEIQSSLARVFLVVGCALALPFFFDRTKSLHRSFVFLIAGLLSLRYLWWRATQTIAPLDWTWDCAASWSLLGIETLAVLSGLSSFGILSRVRHRSADATAHLGWWGAAKPPHVAILIATYNEELEVLERTIIGAKALNHPSKEVVVLDDGRRDWLRDYCAKQDVRYLTRTKNEGAKAGNMNNAVRVLAADPVPPDYIAVLDADFVPHRGFLSRSLALFHDETVGLVQTPQHFFNADPIQHNLGLSRSYPDEQRLFFDHLQPARDAWGIAFCCGTSSVIRWQAIQDVGGFPEDSVTEDYMMTLVLRDAGWQTVYLDEPLTEGLAPEGLKEYVTQRARWCLGMMQIARSRVGPFAKNNLRLRDRWSVIDAALYWLTTFPFRLATLIYPLFYWYFNITVVDASVAEVINYFGTYYLWILLAMGLIARGLVMPVLNDVSQILGAIPIARSAFVGLLKPKGHPFHVTAKGGDRSNIIVQWELMRPYLILLLLSIGGIIIGILTDFFAYDDAGQGKQVVLFWTIYNIVVLSLTALTFVELPRTEVHVADKPEQTVFTFAEGEVPVSVRELTMDTLRIKGQVLPLGTVGSVQLRDVGEVQATVVSNLRNGVRLRLQATPEQKDALILRFYTDGDAPGIPRAKLAAVLQGIAWRLSDDQESRLGKR</sequence>
<dbReference type="InterPro" id="IPR003919">
    <property type="entry name" value="Cell_synth_A"/>
</dbReference>
<evidence type="ECO:0000256" key="6">
    <source>
        <dbReference type="ARBA" id="ARBA00023136"/>
    </source>
</evidence>
<evidence type="ECO:0000313" key="9">
    <source>
        <dbReference type="Proteomes" id="UP000238392"/>
    </source>
</evidence>
<reference evidence="8 9" key="1">
    <citation type="submission" date="2018-03" db="EMBL/GenBank/DDBJ databases">
        <title>Genomic Encyclopedia of Archaeal and Bacterial Type Strains, Phase II (KMG-II): from individual species to whole genera.</title>
        <authorList>
            <person name="Goeker M."/>
        </authorList>
    </citation>
    <scope>NUCLEOTIDE SEQUENCE [LARGE SCALE GENOMIC DNA]</scope>
    <source>
        <strain evidence="8 9">DSM 100212</strain>
    </source>
</reference>
<feature type="transmembrane region" description="Helical" evidence="7">
    <location>
        <begin position="12"/>
        <end position="30"/>
    </location>
</feature>
<evidence type="ECO:0000256" key="4">
    <source>
        <dbReference type="ARBA" id="ARBA00022692"/>
    </source>
</evidence>
<keyword evidence="3" id="KW-0808">Transferase</keyword>
<comment type="caution">
    <text evidence="8">The sequence shown here is derived from an EMBL/GenBank/DDBJ whole genome shotgun (WGS) entry which is preliminary data.</text>
</comment>
<dbReference type="EMBL" id="PVTQ01000013">
    <property type="protein sequence ID" value="PRY86087.1"/>
    <property type="molecule type" value="Genomic_DNA"/>
</dbReference>
<feature type="transmembrane region" description="Helical" evidence="7">
    <location>
        <begin position="520"/>
        <end position="539"/>
    </location>
</feature>
<dbReference type="Proteomes" id="UP000238392">
    <property type="component" value="Unassembled WGS sequence"/>
</dbReference>
<keyword evidence="6 7" id="KW-0472">Membrane</keyword>
<dbReference type="InterPro" id="IPR050321">
    <property type="entry name" value="Glycosyltr_2/OpgH_subfam"/>
</dbReference>
<dbReference type="PRINTS" id="PR01439">
    <property type="entry name" value="CELLSNTHASEA"/>
</dbReference>
<dbReference type="AlphaFoldDB" id="A0A2T0WH99"/>
<dbReference type="PANTHER" id="PTHR43867:SF2">
    <property type="entry name" value="CELLULOSE SYNTHASE CATALYTIC SUBUNIT A [UDP-FORMING]"/>
    <property type="match status" value="1"/>
</dbReference>
<dbReference type="OrthoDB" id="9806824at2"/>
<feature type="transmembrane region" description="Helical" evidence="7">
    <location>
        <begin position="488"/>
        <end position="508"/>
    </location>
</feature>
<evidence type="ECO:0000313" key="8">
    <source>
        <dbReference type="EMBL" id="PRY86087.1"/>
    </source>
</evidence>
<dbReference type="GO" id="GO:0006011">
    <property type="term" value="P:UDP-alpha-D-glucose metabolic process"/>
    <property type="evidence" value="ECO:0007669"/>
    <property type="project" value="InterPro"/>
</dbReference>
<dbReference type="GO" id="GO:0005886">
    <property type="term" value="C:plasma membrane"/>
    <property type="evidence" value="ECO:0007669"/>
    <property type="project" value="TreeGrafter"/>
</dbReference>
<evidence type="ECO:0000256" key="3">
    <source>
        <dbReference type="ARBA" id="ARBA00022679"/>
    </source>
</evidence>
<dbReference type="GO" id="GO:0016759">
    <property type="term" value="F:cellulose synthase activity"/>
    <property type="evidence" value="ECO:0007669"/>
    <property type="project" value="InterPro"/>
</dbReference>
<evidence type="ECO:0000256" key="7">
    <source>
        <dbReference type="SAM" id="Phobius"/>
    </source>
</evidence>
<feature type="transmembrane region" description="Helical" evidence="7">
    <location>
        <begin position="375"/>
        <end position="398"/>
    </location>
</feature>
<dbReference type="SUPFAM" id="SSF53448">
    <property type="entry name" value="Nucleotide-diphospho-sugar transferases"/>
    <property type="match status" value="1"/>
</dbReference>
<name>A0A2T0WH99_9RHOB</name>
<feature type="transmembrane region" description="Helical" evidence="7">
    <location>
        <begin position="37"/>
        <end position="55"/>
    </location>
</feature>
<dbReference type="InterPro" id="IPR029044">
    <property type="entry name" value="Nucleotide-diphossugar_trans"/>
</dbReference>
<accession>A0A2T0WH99</accession>
<dbReference type="CDD" id="cd06421">
    <property type="entry name" value="CESA_CelA_like"/>
    <property type="match status" value="1"/>
</dbReference>
<gene>
    <name evidence="8" type="ORF">CLV74_11362</name>
</gene>
<keyword evidence="9" id="KW-1185">Reference proteome</keyword>
<dbReference type="PANTHER" id="PTHR43867">
    <property type="entry name" value="CELLULOSE SYNTHASE CATALYTIC SUBUNIT A [UDP-FORMING]"/>
    <property type="match status" value="1"/>
</dbReference>
<feature type="transmembrane region" description="Helical" evidence="7">
    <location>
        <begin position="75"/>
        <end position="95"/>
    </location>
</feature>
<evidence type="ECO:0000256" key="5">
    <source>
        <dbReference type="ARBA" id="ARBA00022989"/>
    </source>
</evidence>
<protein>
    <submittedName>
        <fullName evidence="8">Cellulose synthase (UDP-forming)</fullName>
    </submittedName>
</protein>